<protein>
    <submittedName>
        <fullName evidence="1">Uncharacterized protein</fullName>
    </submittedName>
</protein>
<gene>
    <name evidence="1" type="ORF">COO92_15645</name>
</gene>
<organism evidence="1 2">
    <name type="scientific">Thalassospira lohafexi</name>
    <dbReference type="NCBI Taxonomy" id="744227"/>
    <lineage>
        <taxon>Bacteria</taxon>
        <taxon>Pseudomonadati</taxon>
        <taxon>Pseudomonadota</taxon>
        <taxon>Alphaproteobacteria</taxon>
        <taxon>Rhodospirillales</taxon>
        <taxon>Thalassospiraceae</taxon>
        <taxon>Thalassospira</taxon>
    </lineage>
</organism>
<comment type="caution">
    <text evidence="1">The sequence shown here is derived from an EMBL/GenBank/DDBJ whole genome shotgun (WGS) entry which is preliminary data.</text>
</comment>
<proteinExistence type="predicted"/>
<dbReference type="EMBL" id="NXGX01000006">
    <property type="protein sequence ID" value="PKR57383.1"/>
    <property type="molecule type" value="Genomic_DNA"/>
</dbReference>
<evidence type="ECO:0000313" key="1">
    <source>
        <dbReference type="EMBL" id="PKR57383.1"/>
    </source>
</evidence>
<keyword evidence="2" id="KW-1185">Reference proteome</keyword>
<sequence>MLSLRDIIDFAAMSEDLADELNSLKIGLPDLGAAVVGQVGGGDNSIRGCEATPCAANECDGK</sequence>
<reference evidence="1 2" key="1">
    <citation type="submission" date="2017-09" db="EMBL/GenBank/DDBJ databases">
        <title>Biodiversity and function of Thalassospira species in the particle-attached aromatic-hydrocarbon-degrading consortia from the surface seawater of the China South Sea.</title>
        <authorList>
            <person name="Dong C."/>
            <person name="Lai Q."/>
            <person name="Shao Z."/>
        </authorList>
    </citation>
    <scope>NUCLEOTIDE SEQUENCE [LARGE SCALE GENOMIC DNA]</scope>
    <source>
        <strain evidence="1 2">139Z-12</strain>
    </source>
</reference>
<dbReference type="RefSeq" id="WP_101303598.1">
    <property type="nucleotide sequence ID" value="NZ_NXGX01000006.1"/>
</dbReference>
<dbReference type="Proteomes" id="UP000233332">
    <property type="component" value="Unassembled WGS sequence"/>
</dbReference>
<name>A0A2N3L3H8_9PROT</name>
<dbReference type="AlphaFoldDB" id="A0A2N3L3H8"/>
<accession>A0A2N3L3H8</accession>
<evidence type="ECO:0000313" key="2">
    <source>
        <dbReference type="Proteomes" id="UP000233332"/>
    </source>
</evidence>